<dbReference type="OrthoDB" id="9804951at2"/>
<dbReference type="InterPro" id="IPR035919">
    <property type="entry name" value="EAL_sf"/>
</dbReference>
<dbReference type="EMBL" id="QGGU01000016">
    <property type="protein sequence ID" value="PWK43605.1"/>
    <property type="molecule type" value="Genomic_DNA"/>
</dbReference>
<feature type="domain" description="EAL" evidence="2">
    <location>
        <begin position="518"/>
        <end position="773"/>
    </location>
</feature>
<dbReference type="InterPro" id="IPR000160">
    <property type="entry name" value="GGDEF_dom"/>
</dbReference>
<dbReference type="RefSeq" id="WP_146196174.1">
    <property type="nucleotide sequence ID" value="NZ_QGGU01000016.1"/>
</dbReference>
<dbReference type="CDD" id="cd01949">
    <property type="entry name" value="GGDEF"/>
    <property type="match status" value="1"/>
</dbReference>
<dbReference type="Proteomes" id="UP000245790">
    <property type="component" value="Unassembled WGS sequence"/>
</dbReference>
<dbReference type="InterPro" id="IPR043128">
    <property type="entry name" value="Rev_trsase/Diguanyl_cyclase"/>
</dbReference>
<evidence type="ECO:0000313" key="5">
    <source>
        <dbReference type="Proteomes" id="UP000245790"/>
    </source>
</evidence>
<accession>A0A316FBZ5</accession>
<protein>
    <submittedName>
        <fullName evidence="4">Diguanylate cyclase (GGDEF)-like protein</fullName>
    </submittedName>
</protein>
<dbReference type="PANTHER" id="PTHR44757:SF2">
    <property type="entry name" value="BIOFILM ARCHITECTURE MAINTENANCE PROTEIN MBAA"/>
    <property type="match status" value="1"/>
</dbReference>
<dbReference type="SUPFAM" id="SSF55073">
    <property type="entry name" value="Nucleotide cyclase"/>
    <property type="match status" value="1"/>
</dbReference>
<dbReference type="Gene3D" id="3.30.70.270">
    <property type="match status" value="1"/>
</dbReference>
<dbReference type="AlphaFoldDB" id="A0A316FBZ5"/>
<gene>
    <name evidence="4" type="ORF">C8D97_11619</name>
</gene>
<dbReference type="SUPFAM" id="SSF141868">
    <property type="entry name" value="EAL domain-like"/>
    <property type="match status" value="1"/>
</dbReference>
<dbReference type="NCBIfam" id="TIGR00254">
    <property type="entry name" value="GGDEF"/>
    <property type="match status" value="1"/>
</dbReference>
<dbReference type="Gene3D" id="3.20.20.450">
    <property type="entry name" value="EAL domain"/>
    <property type="match status" value="1"/>
</dbReference>
<name>A0A316FBZ5_9GAMM</name>
<dbReference type="InterPro" id="IPR029787">
    <property type="entry name" value="Nucleotide_cyclase"/>
</dbReference>
<evidence type="ECO:0000259" key="3">
    <source>
        <dbReference type="PROSITE" id="PS50887"/>
    </source>
</evidence>
<dbReference type="SMART" id="SM00267">
    <property type="entry name" value="GGDEF"/>
    <property type="match status" value="1"/>
</dbReference>
<keyword evidence="1" id="KW-0472">Membrane</keyword>
<dbReference type="InterPro" id="IPR052155">
    <property type="entry name" value="Biofilm_reg_signaling"/>
</dbReference>
<dbReference type="SMART" id="SM00052">
    <property type="entry name" value="EAL"/>
    <property type="match status" value="1"/>
</dbReference>
<comment type="caution">
    <text evidence="4">The sequence shown here is derived from an EMBL/GenBank/DDBJ whole genome shotgun (WGS) entry which is preliminary data.</text>
</comment>
<dbReference type="PROSITE" id="PS50883">
    <property type="entry name" value="EAL"/>
    <property type="match status" value="1"/>
</dbReference>
<dbReference type="PROSITE" id="PS50887">
    <property type="entry name" value="GGDEF"/>
    <property type="match status" value="1"/>
</dbReference>
<dbReference type="PANTHER" id="PTHR44757">
    <property type="entry name" value="DIGUANYLATE CYCLASE DGCP"/>
    <property type="match status" value="1"/>
</dbReference>
<dbReference type="Pfam" id="PF00990">
    <property type="entry name" value="GGDEF"/>
    <property type="match status" value="1"/>
</dbReference>
<keyword evidence="1" id="KW-0812">Transmembrane</keyword>
<sequence>MKLITKINLILLPVVLLFALGFIALTYQGMVSFNQEQLEQQLISDLNHFDQKLGYERRYMLYDSRRIAVNLHGVFALKPTQRNQALQQIAYDLNSQGGLIDTIQLFNLQGELEHSSELTNQFSNIPRVPIESSVIEQANQLSADAVNSSLQSSYFVTLDKQVLFYSIFLVQADTIVSERKFNKLALIVRRQSVMDDFILQMKQKYGQSMVINFEPHQSSIASQAGQIDVTSDSAINITMNTQDFSLTMTLPLTYVQTMLPYSLSQIGFFVFFILIISYGLLVTLLYFNVGKPIHQLLGTIKSTRFGDDVKLAKKKGNSEINVLINTYIEMLNKMNRLAAFDSLTGLSNRRSFHSQFQKQLNRAIRRGSLMALLYIDLDNFKKVNDHYGHSTGDRLLKLFSERLQKSIRPSDVAANLGKGEIARLAGDEFSLLLTDIEGPIAAEKVADRILQMFDSGFQLDGVNHNVQASIGIVMIPDDGNDVQTLLQHADAAMYQAKLKGKNRLQFFNRDIAGGIQRKQYIERVLIKAIHHGHFNLVYMPIFDSQNLKPVGVEVLIRAPSLASKGIGPEEFIPVAETTGLIKDIDAWVLNESLSRITYLTDKYQFDGFFAINISAVELHNREFPQMVKSMLLKHQADPSRIELEITETSFVDNLDNSIRQLNHLKSLGVSLSLDDFGTGYTAFTQLIEFPVDKLKIDRSFIQGLDEGASEKKRMVDIVLALADLYQLKVVAEGVESEEQIEYLKYRGCEMLQGYFLSKPLSWDDFQLLIEQSHSSQTA</sequence>
<dbReference type="Pfam" id="PF00563">
    <property type="entry name" value="EAL"/>
    <property type="match status" value="1"/>
</dbReference>
<keyword evidence="1" id="KW-1133">Transmembrane helix</keyword>
<feature type="transmembrane region" description="Helical" evidence="1">
    <location>
        <begin position="266"/>
        <end position="287"/>
    </location>
</feature>
<organism evidence="4 5">
    <name type="scientific">Pleionea mediterranea</name>
    <dbReference type="NCBI Taxonomy" id="523701"/>
    <lineage>
        <taxon>Bacteria</taxon>
        <taxon>Pseudomonadati</taxon>
        <taxon>Pseudomonadota</taxon>
        <taxon>Gammaproteobacteria</taxon>
        <taxon>Oceanospirillales</taxon>
        <taxon>Pleioneaceae</taxon>
        <taxon>Pleionea</taxon>
    </lineage>
</organism>
<dbReference type="InterPro" id="IPR001633">
    <property type="entry name" value="EAL_dom"/>
</dbReference>
<evidence type="ECO:0000259" key="2">
    <source>
        <dbReference type="PROSITE" id="PS50883"/>
    </source>
</evidence>
<feature type="domain" description="GGDEF" evidence="3">
    <location>
        <begin position="368"/>
        <end position="509"/>
    </location>
</feature>
<dbReference type="CDD" id="cd01948">
    <property type="entry name" value="EAL"/>
    <property type="match status" value="1"/>
</dbReference>
<reference evidence="4 5" key="1">
    <citation type="submission" date="2018-05" db="EMBL/GenBank/DDBJ databases">
        <title>Genomic Encyclopedia of Type Strains, Phase IV (KMG-IV): sequencing the most valuable type-strain genomes for metagenomic binning, comparative biology and taxonomic classification.</title>
        <authorList>
            <person name="Goeker M."/>
        </authorList>
    </citation>
    <scope>NUCLEOTIDE SEQUENCE [LARGE SCALE GENOMIC DNA]</scope>
    <source>
        <strain evidence="4 5">DSM 25350</strain>
    </source>
</reference>
<keyword evidence="5" id="KW-1185">Reference proteome</keyword>
<evidence type="ECO:0000313" key="4">
    <source>
        <dbReference type="EMBL" id="PWK43605.1"/>
    </source>
</evidence>
<evidence type="ECO:0000256" key="1">
    <source>
        <dbReference type="SAM" id="Phobius"/>
    </source>
</evidence>
<proteinExistence type="predicted"/>